<organism evidence="2 3">
    <name type="scientific">Mesorhizobium album</name>
    <dbReference type="NCBI Taxonomy" id="3072314"/>
    <lineage>
        <taxon>Bacteria</taxon>
        <taxon>Pseudomonadati</taxon>
        <taxon>Pseudomonadota</taxon>
        <taxon>Alphaproteobacteria</taxon>
        <taxon>Hyphomicrobiales</taxon>
        <taxon>Phyllobacteriaceae</taxon>
        <taxon>Mesorhizobium</taxon>
    </lineage>
</organism>
<name>A0ABU4XZ77_9HYPH</name>
<dbReference type="EMBL" id="JAVIIW010000017">
    <property type="protein sequence ID" value="MDX8479998.1"/>
    <property type="molecule type" value="Genomic_DNA"/>
</dbReference>
<dbReference type="RefSeq" id="WP_320288304.1">
    <property type="nucleotide sequence ID" value="NZ_JAVIIW010000017.1"/>
</dbReference>
<sequence length="58" mass="6214">MKAVSRTLQILALSACFAAQMHGTFSMPGVRQAMRTIDGASSQNTWPVTAAAEITKPY</sequence>
<accession>A0ABU4XZ77</accession>
<gene>
    <name evidence="2" type="ORF">RFN28_16120</name>
</gene>
<dbReference type="Proteomes" id="UP001287059">
    <property type="component" value="Unassembled WGS sequence"/>
</dbReference>
<protein>
    <submittedName>
        <fullName evidence="2">Uncharacterized protein</fullName>
    </submittedName>
</protein>
<keyword evidence="1" id="KW-0732">Signal</keyword>
<feature type="signal peptide" evidence="1">
    <location>
        <begin position="1"/>
        <end position="18"/>
    </location>
</feature>
<keyword evidence="3" id="KW-1185">Reference proteome</keyword>
<feature type="chain" id="PRO_5045175577" evidence="1">
    <location>
        <begin position="19"/>
        <end position="58"/>
    </location>
</feature>
<comment type="caution">
    <text evidence="2">The sequence shown here is derived from an EMBL/GenBank/DDBJ whole genome shotgun (WGS) entry which is preliminary data.</text>
</comment>
<reference evidence="2 3" key="1">
    <citation type="submission" date="2023-08" db="EMBL/GenBank/DDBJ databases">
        <title>Implementing the SeqCode for naming new Mesorhizobium species isolated from Vachellia karroo root nodules.</title>
        <authorList>
            <person name="Van Lill M."/>
        </authorList>
    </citation>
    <scope>NUCLEOTIDE SEQUENCE [LARGE SCALE GENOMIC DNA]</scope>
    <source>
        <strain evidence="2 3">VK24D</strain>
    </source>
</reference>
<proteinExistence type="predicted"/>
<evidence type="ECO:0000313" key="2">
    <source>
        <dbReference type="EMBL" id="MDX8479998.1"/>
    </source>
</evidence>
<evidence type="ECO:0000313" key="3">
    <source>
        <dbReference type="Proteomes" id="UP001287059"/>
    </source>
</evidence>
<evidence type="ECO:0000256" key="1">
    <source>
        <dbReference type="SAM" id="SignalP"/>
    </source>
</evidence>